<dbReference type="EMBL" id="FQYP01000003">
    <property type="protein sequence ID" value="SHI77187.1"/>
    <property type="molecule type" value="Genomic_DNA"/>
</dbReference>
<dbReference type="PROSITE" id="PS50042">
    <property type="entry name" value="CNMP_BINDING_3"/>
    <property type="match status" value="1"/>
</dbReference>
<reference evidence="3" key="1">
    <citation type="submission" date="2016-11" db="EMBL/GenBank/DDBJ databases">
        <authorList>
            <person name="Varghese N."/>
            <person name="Submissions S."/>
        </authorList>
    </citation>
    <scope>NUCLEOTIDE SEQUENCE [LARGE SCALE GENOMIC DNA]</scope>
    <source>
        <strain evidence="3">DSM 22623</strain>
    </source>
</reference>
<dbReference type="OrthoDB" id="663011at2"/>
<keyword evidence="2" id="KW-0418">Kinase</keyword>
<dbReference type="InterPro" id="IPR014710">
    <property type="entry name" value="RmlC-like_jellyroll"/>
</dbReference>
<dbReference type="AlphaFoldDB" id="A0A1M6DVA9"/>
<dbReference type="RefSeq" id="WP_073315410.1">
    <property type="nucleotide sequence ID" value="NZ_FQYP01000003.1"/>
</dbReference>
<keyword evidence="2" id="KW-0808">Transferase</keyword>
<accession>A0A1M6DVA9</accession>
<dbReference type="STRING" id="570521.SAMN04488508_10337"/>
<organism evidence="2 3">
    <name type="scientific">Aquimarina spongiae</name>
    <dbReference type="NCBI Taxonomy" id="570521"/>
    <lineage>
        <taxon>Bacteria</taxon>
        <taxon>Pseudomonadati</taxon>
        <taxon>Bacteroidota</taxon>
        <taxon>Flavobacteriia</taxon>
        <taxon>Flavobacteriales</taxon>
        <taxon>Flavobacteriaceae</taxon>
        <taxon>Aquimarina</taxon>
    </lineage>
</organism>
<name>A0A1M6DVA9_9FLAO</name>
<dbReference type="InterPro" id="IPR000595">
    <property type="entry name" value="cNMP-bd_dom"/>
</dbReference>
<evidence type="ECO:0000313" key="3">
    <source>
        <dbReference type="Proteomes" id="UP000184432"/>
    </source>
</evidence>
<dbReference type="GO" id="GO:0016301">
    <property type="term" value="F:kinase activity"/>
    <property type="evidence" value="ECO:0007669"/>
    <property type="project" value="UniProtKB-KW"/>
</dbReference>
<proteinExistence type="predicted"/>
<feature type="domain" description="Cyclic nucleotide-binding" evidence="1">
    <location>
        <begin position="17"/>
        <end position="138"/>
    </location>
</feature>
<evidence type="ECO:0000259" key="1">
    <source>
        <dbReference type="PROSITE" id="PS50042"/>
    </source>
</evidence>
<dbReference type="InterPro" id="IPR018490">
    <property type="entry name" value="cNMP-bd_dom_sf"/>
</dbReference>
<dbReference type="Gene3D" id="2.60.120.10">
    <property type="entry name" value="Jelly Rolls"/>
    <property type="match status" value="1"/>
</dbReference>
<dbReference type="Pfam" id="PF00027">
    <property type="entry name" value="cNMP_binding"/>
    <property type="match status" value="1"/>
</dbReference>
<dbReference type="Proteomes" id="UP000184432">
    <property type="component" value="Unassembled WGS sequence"/>
</dbReference>
<evidence type="ECO:0000313" key="2">
    <source>
        <dbReference type="EMBL" id="SHI77187.1"/>
    </source>
</evidence>
<protein>
    <submittedName>
        <fullName evidence="2">cAMP-binding domain of CRP or a regulatory subunit of cAMP-dependent protein kinases</fullName>
    </submittedName>
</protein>
<gene>
    <name evidence="2" type="ORF">SAMN04488508_10337</name>
</gene>
<dbReference type="SUPFAM" id="SSF51206">
    <property type="entry name" value="cAMP-binding domain-like"/>
    <property type="match status" value="1"/>
</dbReference>
<keyword evidence="3" id="KW-1185">Reference proteome</keyword>
<sequence length="200" mass="23353">MNDIEDYIPFIKKVLNTYSAVSDTNVSLIASISEIKHLKKGEMLLEIGKTSKQKHILYKGVIVSYYISDEGSLYHKNIFLKENFVGSMVSALINEPSNFALEAIEPCILISFDYKQYRQLIEEHTELKDFYIAYLEKKWVLDKEKREINIVLKDAEERYLDFINAHPKIEERIPLHYIASNLGITPTQLSRIRKKIKKHT</sequence>